<gene>
    <name evidence="5" type="ORF">MPRG_19470</name>
</gene>
<protein>
    <recommendedName>
        <fullName evidence="7">Nitroreductase family deazaflavin-dependent oxidoreductase</fullName>
    </recommendedName>
</protein>
<keyword evidence="2" id="KW-0560">Oxidoreductase</keyword>
<feature type="region of interest" description="Disordered" evidence="4">
    <location>
        <begin position="1"/>
        <end position="32"/>
    </location>
</feature>
<evidence type="ECO:0000256" key="3">
    <source>
        <dbReference type="ARBA" id="ARBA00049106"/>
    </source>
</evidence>
<dbReference type="InterPro" id="IPR012349">
    <property type="entry name" value="Split_barrel_FMN-bd"/>
</dbReference>
<dbReference type="EMBL" id="BLKX01000001">
    <property type="protein sequence ID" value="GFG78671.1"/>
    <property type="molecule type" value="Genomic_DNA"/>
</dbReference>
<comment type="catalytic activity">
    <reaction evidence="3">
        <text>oxidized coenzyme F420-(gamma-L-Glu)(n) + a quinol + H(+) = reduced coenzyme F420-(gamma-L-Glu)(n) + a quinone</text>
        <dbReference type="Rhea" id="RHEA:39663"/>
        <dbReference type="Rhea" id="RHEA-COMP:12939"/>
        <dbReference type="Rhea" id="RHEA-COMP:14378"/>
        <dbReference type="ChEBI" id="CHEBI:15378"/>
        <dbReference type="ChEBI" id="CHEBI:24646"/>
        <dbReference type="ChEBI" id="CHEBI:132124"/>
        <dbReference type="ChEBI" id="CHEBI:133980"/>
        <dbReference type="ChEBI" id="CHEBI:139511"/>
    </reaction>
</comment>
<feature type="compositionally biased region" description="Basic and acidic residues" evidence="4">
    <location>
        <begin position="1"/>
        <end position="12"/>
    </location>
</feature>
<dbReference type="PANTHER" id="PTHR39428">
    <property type="entry name" value="F420H(2)-DEPENDENT QUINONE REDUCTASE RV1261C"/>
    <property type="match status" value="1"/>
</dbReference>
<dbReference type="SUPFAM" id="SSF50475">
    <property type="entry name" value="FMN-binding split barrel"/>
    <property type="match status" value="1"/>
</dbReference>
<sequence>MSVGDDAARSDEVGAPPACGGERRNMTDTPDTESIKAFNNTIVDEFRSNGGKVGGQFANADLLLLTTTGAKSGQPRIAPLAYFRIDGRLIIIGSFAGAPVDPAWVHNLRARPQAQVEVGAEAFDVTAHELDRAERDAIFEQITAAAPGFAEYQAKTDRVIPLFELRRA</sequence>
<accession>A0ABQ1C2J8</accession>
<dbReference type="Gene3D" id="2.30.110.10">
    <property type="entry name" value="Electron Transport, Fmn-binding Protein, Chain A"/>
    <property type="match status" value="1"/>
</dbReference>
<dbReference type="InterPro" id="IPR004378">
    <property type="entry name" value="F420H2_quin_Rdtase"/>
</dbReference>
<dbReference type="Proteomes" id="UP000465240">
    <property type="component" value="Unassembled WGS sequence"/>
</dbReference>
<organism evidence="5 6">
    <name type="scientific">Mycobacterium paragordonae</name>
    <dbReference type="NCBI Taxonomy" id="1389713"/>
    <lineage>
        <taxon>Bacteria</taxon>
        <taxon>Bacillati</taxon>
        <taxon>Actinomycetota</taxon>
        <taxon>Actinomycetes</taxon>
        <taxon>Mycobacteriales</taxon>
        <taxon>Mycobacteriaceae</taxon>
        <taxon>Mycobacterium</taxon>
    </lineage>
</organism>
<name>A0ABQ1C2J8_9MYCO</name>
<comment type="similarity">
    <text evidence="1">Belongs to the F420H(2)-dependent quinone reductase family.</text>
</comment>
<evidence type="ECO:0008006" key="7">
    <source>
        <dbReference type="Google" id="ProtNLM"/>
    </source>
</evidence>
<dbReference type="PANTHER" id="PTHR39428:SF1">
    <property type="entry name" value="F420H(2)-DEPENDENT QUINONE REDUCTASE RV1261C"/>
    <property type="match status" value="1"/>
</dbReference>
<comment type="caution">
    <text evidence="5">The sequence shown here is derived from an EMBL/GenBank/DDBJ whole genome shotgun (WGS) entry which is preliminary data.</text>
</comment>
<dbReference type="NCBIfam" id="TIGR00026">
    <property type="entry name" value="hi_GC_TIGR00026"/>
    <property type="match status" value="1"/>
</dbReference>
<evidence type="ECO:0000256" key="1">
    <source>
        <dbReference type="ARBA" id="ARBA00008710"/>
    </source>
</evidence>
<evidence type="ECO:0000313" key="5">
    <source>
        <dbReference type="EMBL" id="GFG78671.1"/>
    </source>
</evidence>
<keyword evidence="6" id="KW-1185">Reference proteome</keyword>
<evidence type="ECO:0000256" key="2">
    <source>
        <dbReference type="ARBA" id="ARBA00023002"/>
    </source>
</evidence>
<dbReference type="Pfam" id="PF04075">
    <property type="entry name" value="F420H2_quin_red"/>
    <property type="match status" value="1"/>
</dbReference>
<reference evidence="5 6" key="1">
    <citation type="journal article" date="2019" name="Emerg. Microbes Infect.">
        <title>Comprehensive subspecies identification of 175 nontuberculous mycobacteria species based on 7547 genomic profiles.</title>
        <authorList>
            <person name="Matsumoto Y."/>
            <person name="Kinjo T."/>
            <person name="Motooka D."/>
            <person name="Nabeya D."/>
            <person name="Jung N."/>
            <person name="Uechi K."/>
            <person name="Horii T."/>
            <person name="Iida T."/>
            <person name="Fujita J."/>
            <person name="Nakamura S."/>
        </authorList>
    </citation>
    <scope>NUCLEOTIDE SEQUENCE [LARGE SCALE GENOMIC DNA]</scope>
    <source>
        <strain evidence="5 6">JCM 18565</strain>
    </source>
</reference>
<proteinExistence type="inferred from homology"/>
<evidence type="ECO:0000313" key="6">
    <source>
        <dbReference type="Proteomes" id="UP000465240"/>
    </source>
</evidence>
<evidence type="ECO:0000256" key="4">
    <source>
        <dbReference type="SAM" id="MobiDB-lite"/>
    </source>
</evidence>